<name>A0A6J5KJV3_9CAUD</name>
<gene>
    <name evidence="1" type="ORF">UFOVP30_21</name>
</gene>
<proteinExistence type="predicted"/>
<evidence type="ECO:0000313" key="1">
    <source>
        <dbReference type="EMBL" id="CAB4122434.1"/>
    </source>
</evidence>
<organism evidence="1">
    <name type="scientific">uncultured Caudovirales phage</name>
    <dbReference type="NCBI Taxonomy" id="2100421"/>
    <lineage>
        <taxon>Viruses</taxon>
        <taxon>Duplodnaviria</taxon>
        <taxon>Heunggongvirae</taxon>
        <taxon>Uroviricota</taxon>
        <taxon>Caudoviricetes</taxon>
        <taxon>Peduoviridae</taxon>
        <taxon>Maltschvirus</taxon>
        <taxon>Maltschvirus maltsch</taxon>
    </lineage>
</organism>
<dbReference type="EMBL" id="LR796159">
    <property type="protein sequence ID" value="CAB4122434.1"/>
    <property type="molecule type" value="Genomic_DNA"/>
</dbReference>
<protein>
    <submittedName>
        <fullName evidence="1">Uncharacterized protein</fullName>
    </submittedName>
</protein>
<reference evidence="1" key="1">
    <citation type="submission" date="2020-04" db="EMBL/GenBank/DDBJ databases">
        <authorList>
            <person name="Chiriac C."/>
            <person name="Salcher M."/>
            <person name="Ghai R."/>
            <person name="Kavagutti S V."/>
        </authorList>
    </citation>
    <scope>NUCLEOTIDE SEQUENCE</scope>
</reference>
<accession>A0A6J5KJV3</accession>
<sequence length="520" mass="54402">MSTNENIIVRILTEWKGRQSLNNAKTDLSSFEAGALKLGKTLAGVFAAQKIAQFGNASLKAFTADNLAAKQLALTLTNLGLGFDSKRVEDYIQATEKLTGVLDDQLRPAMQLFLNTTGSVARSQSMLNTALNISRATGKDLTSVSTALARAYQGNYTSLQRLGIGVDVATMKTQGFSAVQDTLNAKFAGAAKTAADSYQGSLDKLKVAADNAKEAIGKGMVDALSALSSSGTIDGAVKAIEKVSTAFGHAIAAVGRFVAWNKVYLSTGWTVGADEQAKLDAIYAPKVVPQTRGAGRLAVQVALDRAAAEKKVTDAIKAKAMADAKANAALLKQKSDQLKIDQASAALKKSQSIFDLQGIEIAAAMQNTKLTAEEQLRLQMLATQDQLAAAIQDKSITAIDTLMNKLKSLADQFAELSKKDIGNPFSAATQGAIAFQSALYGLNAALQATRDVNGRGGAYDLSNYVGGSLASAMAQPQNVTVTISTDPGLVATVQQGIVNNTASGTAAVYSRSSTARVGDW</sequence>